<name>A0ABY8JT18_9BRAD</name>
<dbReference type="EMBL" id="CP121646">
    <property type="protein sequence ID" value="WFU66867.1"/>
    <property type="molecule type" value="Genomic_DNA"/>
</dbReference>
<dbReference type="RefSeq" id="WP_141343270.1">
    <property type="nucleotide sequence ID" value="NZ_CP121646.1"/>
</dbReference>
<gene>
    <name evidence="1" type="ORF">QA636_15830</name>
</gene>
<evidence type="ECO:0000313" key="1">
    <source>
        <dbReference type="EMBL" id="WFU66867.1"/>
    </source>
</evidence>
<keyword evidence="2" id="KW-1185">Reference proteome</keyword>
<protein>
    <submittedName>
        <fullName evidence="1">Uncharacterized protein</fullName>
    </submittedName>
</protein>
<evidence type="ECO:0000313" key="2">
    <source>
        <dbReference type="Proteomes" id="UP001221546"/>
    </source>
</evidence>
<accession>A0ABY8JT18</accession>
<dbReference type="Proteomes" id="UP001221546">
    <property type="component" value="Chromosome"/>
</dbReference>
<reference evidence="1 2" key="1">
    <citation type="submission" date="2023-04" db="EMBL/GenBank/DDBJ databases">
        <title>Australian commercial rhizobial inoculants.</title>
        <authorList>
            <person name="Kohlmeier M.G."/>
            <person name="O'Hara G.W."/>
            <person name="Colombi E."/>
            <person name="Ramsay J.P."/>
            <person name="Terpolilli J."/>
        </authorList>
    </citation>
    <scope>NUCLEOTIDE SEQUENCE [LARGE SCALE GENOMIC DNA]</scope>
    <source>
        <strain evidence="1 2">CB627</strain>
    </source>
</reference>
<sequence>MICRGPITVVGNLLELRGEAGTHIDYIRPGYCAVQLPCAAGLGLDGFALASNRFLYAPLLDELVLVQQSQKRHSSFLAFPACHWLGQHKKLFDRRLTAGTGCQVWLDSADDTRANLTKERFSKDAVDAFRLLRAFRLIRDRVSRHRVVETVEVMAAGRSSEPDKAASNEAGHTEG</sequence>
<organism evidence="1 2">
    <name type="scientific">Bradyrhizobium brasilense</name>
    <dbReference type="NCBI Taxonomy" id="1419277"/>
    <lineage>
        <taxon>Bacteria</taxon>
        <taxon>Pseudomonadati</taxon>
        <taxon>Pseudomonadota</taxon>
        <taxon>Alphaproteobacteria</taxon>
        <taxon>Hyphomicrobiales</taxon>
        <taxon>Nitrobacteraceae</taxon>
        <taxon>Bradyrhizobium</taxon>
    </lineage>
</organism>
<proteinExistence type="predicted"/>